<protein>
    <submittedName>
        <fullName evidence="2">Uncharacterized protein</fullName>
    </submittedName>
</protein>
<evidence type="ECO:0000313" key="2">
    <source>
        <dbReference type="EMBL" id="KAK5084970.1"/>
    </source>
</evidence>
<sequence>MKTFTVLLGISALFPPSVVPAREPFSSTCSKIFPEEPCFRDPEWCYRALESVKNPFGARDLQPDQNATDGIAVNFDALASCESLAGVDRTAYRQCLAMRNDPAGFADDILGLSSSELQSAILLNSTEDPAVSAGNHLTTRDFRGGCCRVTDHCYDFLQTVSDDDAMKELEYWSFDKQWSRVACCLAFWYRSCDGQDKSYPGLWFKPPQCSNPKEWGPHVGPGRRV</sequence>
<feature type="signal peptide" evidence="1">
    <location>
        <begin position="1"/>
        <end position="20"/>
    </location>
</feature>
<dbReference type="Proteomes" id="UP001345013">
    <property type="component" value="Unassembled WGS sequence"/>
</dbReference>
<keyword evidence="1" id="KW-0732">Signal</keyword>
<evidence type="ECO:0000256" key="1">
    <source>
        <dbReference type="SAM" id="SignalP"/>
    </source>
</evidence>
<keyword evidence="3" id="KW-1185">Reference proteome</keyword>
<organism evidence="2 3">
    <name type="scientific">Lithohypha guttulata</name>
    <dbReference type="NCBI Taxonomy" id="1690604"/>
    <lineage>
        <taxon>Eukaryota</taxon>
        <taxon>Fungi</taxon>
        <taxon>Dikarya</taxon>
        <taxon>Ascomycota</taxon>
        <taxon>Pezizomycotina</taxon>
        <taxon>Eurotiomycetes</taxon>
        <taxon>Chaetothyriomycetidae</taxon>
        <taxon>Chaetothyriales</taxon>
        <taxon>Trichomeriaceae</taxon>
        <taxon>Lithohypha</taxon>
    </lineage>
</organism>
<gene>
    <name evidence="2" type="ORF">LTR24_007308</name>
</gene>
<comment type="caution">
    <text evidence="2">The sequence shown here is derived from an EMBL/GenBank/DDBJ whole genome shotgun (WGS) entry which is preliminary data.</text>
</comment>
<evidence type="ECO:0000313" key="3">
    <source>
        <dbReference type="Proteomes" id="UP001345013"/>
    </source>
</evidence>
<name>A0ABR0K3E9_9EURO</name>
<reference evidence="2 3" key="1">
    <citation type="submission" date="2023-08" db="EMBL/GenBank/DDBJ databases">
        <title>Black Yeasts Isolated from many extreme environments.</title>
        <authorList>
            <person name="Coleine C."/>
            <person name="Stajich J.E."/>
            <person name="Selbmann L."/>
        </authorList>
    </citation>
    <scope>NUCLEOTIDE SEQUENCE [LARGE SCALE GENOMIC DNA]</scope>
    <source>
        <strain evidence="2 3">CCFEE 5885</strain>
    </source>
</reference>
<proteinExistence type="predicted"/>
<dbReference type="EMBL" id="JAVRRG010000108">
    <property type="protein sequence ID" value="KAK5084970.1"/>
    <property type="molecule type" value="Genomic_DNA"/>
</dbReference>
<feature type="chain" id="PRO_5046104639" evidence="1">
    <location>
        <begin position="21"/>
        <end position="225"/>
    </location>
</feature>
<accession>A0ABR0K3E9</accession>